<evidence type="ECO:0000313" key="3">
    <source>
        <dbReference type="Proteomes" id="UP000235965"/>
    </source>
</evidence>
<sequence>MNRNMVDRKKCNQNKKNQLMYRNKSRVSEAIEKSREDKVEIPPTQVRERDEPENRETDEESPEVSPTIEDQQHPEWTPETRYLRRKIVDENNRTFGSTSDSPYVLRSK</sequence>
<dbReference type="EMBL" id="NEVH01000263">
    <property type="protein sequence ID" value="PNF43720.1"/>
    <property type="molecule type" value="Genomic_DNA"/>
</dbReference>
<gene>
    <name evidence="2" type="ORF">B7P43_G14072</name>
</gene>
<feature type="region of interest" description="Disordered" evidence="1">
    <location>
        <begin position="1"/>
        <end position="108"/>
    </location>
</feature>
<proteinExistence type="predicted"/>
<dbReference type="InParanoid" id="A0A2J7RS97"/>
<protein>
    <submittedName>
        <fullName evidence="2">Uncharacterized protein</fullName>
    </submittedName>
</protein>
<comment type="caution">
    <text evidence="2">The sequence shown here is derived from an EMBL/GenBank/DDBJ whole genome shotgun (WGS) entry which is preliminary data.</text>
</comment>
<feature type="compositionally biased region" description="Basic and acidic residues" evidence="1">
    <location>
        <begin position="70"/>
        <end position="92"/>
    </location>
</feature>
<name>A0A2J7RS97_9NEOP</name>
<keyword evidence="3" id="KW-1185">Reference proteome</keyword>
<evidence type="ECO:0000313" key="2">
    <source>
        <dbReference type="EMBL" id="PNF43720.1"/>
    </source>
</evidence>
<dbReference type="Proteomes" id="UP000235965">
    <property type="component" value="Unassembled WGS sequence"/>
</dbReference>
<organism evidence="2 3">
    <name type="scientific">Cryptotermes secundus</name>
    <dbReference type="NCBI Taxonomy" id="105785"/>
    <lineage>
        <taxon>Eukaryota</taxon>
        <taxon>Metazoa</taxon>
        <taxon>Ecdysozoa</taxon>
        <taxon>Arthropoda</taxon>
        <taxon>Hexapoda</taxon>
        <taxon>Insecta</taxon>
        <taxon>Pterygota</taxon>
        <taxon>Neoptera</taxon>
        <taxon>Polyneoptera</taxon>
        <taxon>Dictyoptera</taxon>
        <taxon>Blattodea</taxon>
        <taxon>Blattoidea</taxon>
        <taxon>Termitoidae</taxon>
        <taxon>Kalotermitidae</taxon>
        <taxon>Cryptotermitinae</taxon>
        <taxon>Cryptotermes</taxon>
    </lineage>
</organism>
<accession>A0A2J7RS97</accession>
<evidence type="ECO:0000256" key="1">
    <source>
        <dbReference type="SAM" id="MobiDB-lite"/>
    </source>
</evidence>
<dbReference type="STRING" id="105785.A0A2J7RS97"/>
<reference evidence="2 3" key="1">
    <citation type="submission" date="2017-12" db="EMBL/GenBank/DDBJ databases">
        <title>Hemimetabolous genomes reveal molecular basis of termite eusociality.</title>
        <authorList>
            <person name="Harrison M.C."/>
            <person name="Jongepier E."/>
            <person name="Robertson H.M."/>
            <person name="Arning N."/>
            <person name="Bitard-Feildel T."/>
            <person name="Chao H."/>
            <person name="Childers C.P."/>
            <person name="Dinh H."/>
            <person name="Doddapaneni H."/>
            <person name="Dugan S."/>
            <person name="Gowin J."/>
            <person name="Greiner C."/>
            <person name="Han Y."/>
            <person name="Hu H."/>
            <person name="Hughes D.S.T."/>
            <person name="Huylmans A.-K."/>
            <person name="Kemena C."/>
            <person name="Kremer L.P.M."/>
            <person name="Lee S.L."/>
            <person name="Lopez-Ezquerra A."/>
            <person name="Mallet L."/>
            <person name="Monroy-Kuhn J.M."/>
            <person name="Moser A."/>
            <person name="Murali S.C."/>
            <person name="Muzny D.M."/>
            <person name="Otani S."/>
            <person name="Piulachs M.-D."/>
            <person name="Poelchau M."/>
            <person name="Qu J."/>
            <person name="Schaub F."/>
            <person name="Wada-Katsumata A."/>
            <person name="Worley K.C."/>
            <person name="Xie Q."/>
            <person name="Ylla G."/>
            <person name="Poulsen M."/>
            <person name="Gibbs R.A."/>
            <person name="Schal C."/>
            <person name="Richards S."/>
            <person name="Belles X."/>
            <person name="Korb J."/>
            <person name="Bornberg-Bauer E."/>
        </authorList>
    </citation>
    <scope>NUCLEOTIDE SEQUENCE [LARGE SCALE GENOMIC DNA]</scope>
    <source>
        <tissue evidence="2">Whole body</tissue>
    </source>
</reference>
<dbReference type="AlphaFoldDB" id="A0A2J7RS97"/>
<feature type="compositionally biased region" description="Basic and acidic residues" evidence="1">
    <location>
        <begin position="1"/>
        <end position="10"/>
    </location>
</feature>
<feature type="compositionally biased region" description="Basic and acidic residues" evidence="1">
    <location>
        <begin position="26"/>
        <end position="55"/>
    </location>
</feature>